<organism evidence="4 5">
    <name type="scientific">Rhodnius prolixus</name>
    <name type="common">Triatomid bug</name>
    <dbReference type="NCBI Taxonomy" id="13249"/>
    <lineage>
        <taxon>Eukaryota</taxon>
        <taxon>Metazoa</taxon>
        <taxon>Ecdysozoa</taxon>
        <taxon>Arthropoda</taxon>
        <taxon>Hexapoda</taxon>
        <taxon>Insecta</taxon>
        <taxon>Pterygota</taxon>
        <taxon>Neoptera</taxon>
        <taxon>Paraneoptera</taxon>
        <taxon>Hemiptera</taxon>
        <taxon>Heteroptera</taxon>
        <taxon>Panheteroptera</taxon>
        <taxon>Cimicomorpha</taxon>
        <taxon>Reduviidae</taxon>
        <taxon>Triatominae</taxon>
        <taxon>Rhodnius</taxon>
    </lineage>
</organism>
<keyword evidence="2" id="KW-0472">Membrane</keyword>
<dbReference type="InParanoid" id="T1HRS6"/>
<feature type="compositionally biased region" description="Pro residues" evidence="1">
    <location>
        <begin position="175"/>
        <end position="192"/>
    </location>
</feature>
<feature type="compositionally biased region" description="Polar residues" evidence="1">
    <location>
        <begin position="55"/>
        <end position="74"/>
    </location>
</feature>
<evidence type="ECO:0000256" key="2">
    <source>
        <dbReference type="SAM" id="Phobius"/>
    </source>
</evidence>
<keyword evidence="2" id="KW-0812">Transmembrane</keyword>
<feature type="region of interest" description="Disordered" evidence="1">
    <location>
        <begin position="55"/>
        <end position="75"/>
    </location>
</feature>
<feature type="signal peptide" evidence="3">
    <location>
        <begin position="1"/>
        <end position="20"/>
    </location>
</feature>
<dbReference type="HOGENOM" id="CLU_1416775_0_0_1"/>
<name>T1HRS6_RHOPR</name>
<accession>T1HRS6</accession>
<proteinExistence type="predicted"/>
<dbReference type="eggNOG" id="ENOG502TCUM">
    <property type="taxonomic scope" value="Eukaryota"/>
</dbReference>
<evidence type="ECO:0000313" key="5">
    <source>
        <dbReference type="Proteomes" id="UP000015103"/>
    </source>
</evidence>
<evidence type="ECO:0000256" key="1">
    <source>
        <dbReference type="SAM" id="MobiDB-lite"/>
    </source>
</evidence>
<keyword evidence="5" id="KW-1185">Reference proteome</keyword>
<evidence type="ECO:0000256" key="3">
    <source>
        <dbReference type="SAM" id="SignalP"/>
    </source>
</evidence>
<reference evidence="4" key="1">
    <citation type="submission" date="2015-05" db="UniProtKB">
        <authorList>
            <consortium name="EnsemblMetazoa"/>
        </authorList>
    </citation>
    <scope>IDENTIFICATION</scope>
</reference>
<dbReference type="EMBL" id="ACPB03008600">
    <property type="status" value="NOT_ANNOTATED_CDS"/>
    <property type="molecule type" value="Genomic_DNA"/>
</dbReference>
<protein>
    <submittedName>
        <fullName evidence="4">Uncharacterized protein</fullName>
    </submittedName>
</protein>
<feature type="chain" id="PRO_5043680058" evidence="3">
    <location>
        <begin position="21"/>
        <end position="192"/>
    </location>
</feature>
<evidence type="ECO:0000313" key="4">
    <source>
        <dbReference type="EnsemblMetazoa" id="RPRC006746-PA"/>
    </source>
</evidence>
<feature type="region of interest" description="Disordered" evidence="1">
    <location>
        <begin position="171"/>
        <end position="192"/>
    </location>
</feature>
<dbReference type="EMBL" id="ACPB03008601">
    <property type="status" value="NOT_ANNOTATED_CDS"/>
    <property type="molecule type" value="Genomic_DNA"/>
</dbReference>
<dbReference type="Proteomes" id="UP000015103">
    <property type="component" value="Unassembled WGS sequence"/>
</dbReference>
<dbReference type="AlphaFoldDB" id="T1HRS6"/>
<dbReference type="RefSeq" id="XP_073972204.1">
    <property type="nucleotide sequence ID" value="XM_074116103.1"/>
</dbReference>
<feature type="transmembrane region" description="Helical" evidence="2">
    <location>
        <begin position="83"/>
        <end position="106"/>
    </location>
</feature>
<dbReference type="EnsemblMetazoa" id="RPRC006746-RA">
    <property type="protein sequence ID" value="RPRC006746-PA"/>
    <property type="gene ID" value="RPRC006746"/>
</dbReference>
<keyword evidence="2" id="KW-1133">Transmembrane helix</keyword>
<keyword evidence="3" id="KW-0732">Signal</keyword>
<dbReference type="VEuPathDB" id="VectorBase:RPRC006746"/>
<sequence>MVCIVLTVTAFAGLATLVSSSNVKTTEEELLDRIASKMDRWYIFLEENFATEQSSSETSIRSAPTTDAPSSANGVTDPDPLSVVWYLGAFGGLIAFFLVVTFSEWCCASKHLYRRHGLAAPYLTGYSTESRAPETPPPPYHLFAPPPYAEVTTCCEKTAQTPIYIIPVHQSPPSATLPPPPPPPPPPFETLA</sequence>
<dbReference type="GeneID" id="141448058"/>